<dbReference type="GO" id="GO:0017017">
    <property type="term" value="F:MAP kinase tyrosine/serine/threonine phosphatase activity"/>
    <property type="evidence" value="ECO:0007669"/>
    <property type="project" value="TreeGrafter"/>
</dbReference>
<comment type="caution">
    <text evidence="8">The sequence shown here is derived from an EMBL/GenBank/DDBJ whole genome shotgun (WGS) entry which is preliminary data.</text>
</comment>
<dbReference type="GO" id="GO:0005737">
    <property type="term" value="C:cytoplasm"/>
    <property type="evidence" value="ECO:0007669"/>
    <property type="project" value="TreeGrafter"/>
</dbReference>
<dbReference type="EMBL" id="JANBPY010004273">
    <property type="protein sequence ID" value="KAJ1948606.1"/>
    <property type="molecule type" value="Genomic_DNA"/>
</dbReference>
<organism evidence="8 9">
    <name type="scientific">Dispira parvispora</name>
    <dbReference type="NCBI Taxonomy" id="1520584"/>
    <lineage>
        <taxon>Eukaryota</taxon>
        <taxon>Fungi</taxon>
        <taxon>Fungi incertae sedis</taxon>
        <taxon>Zoopagomycota</taxon>
        <taxon>Kickxellomycotina</taxon>
        <taxon>Dimargaritomycetes</taxon>
        <taxon>Dimargaritales</taxon>
        <taxon>Dimargaritaceae</taxon>
        <taxon>Dispira</taxon>
    </lineage>
</organism>
<keyword evidence="4" id="KW-0904">Protein phosphatase</keyword>
<dbReference type="Gene3D" id="3.90.190.10">
    <property type="entry name" value="Protein tyrosine phosphatase superfamily"/>
    <property type="match status" value="1"/>
</dbReference>
<gene>
    <name evidence="8" type="primary">CPP1</name>
    <name evidence="8" type="ORF">IWQ62_006869</name>
</gene>
<dbReference type="SUPFAM" id="SSF52799">
    <property type="entry name" value="(Phosphotyrosine protein) phosphatases II"/>
    <property type="match status" value="1"/>
</dbReference>
<feature type="domain" description="Tyrosine-protein phosphatase" evidence="6">
    <location>
        <begin position="1"/>
        <end position="184"/>
    </location>
</feature>
<feature type="non-terminal residue" evidence="8">
    <location>
        <position position="1"/>
    </location>
</feature>
<dbReference type="Pfam" id="PF00782">
    <property type="entry name" value="DSPc"/>
    <property type="match status" value="1"/>
</dbReference>
<feature type="domain" description="Tyrosine specific protein phosphatases" evidence="7">
    <location>
        <begin position="104"/>
        <end position="173"/>
    </location>
</feature>
<evidence type="ECO:0000313" key="9">
    <source>
        <dbReference type="Proteomes" id="UP001150925"/>
    </source>
</evidence>
<dbReference type="PROSITE" id="PS50056">
    <property type="entry name" value="TYR_PHOSPHATASE_2"/>
    <property type="match status" value="1"/>
</dbReference>
<dbReference type="InterPro" id="IPR016130">
    <property type="entry name" value="Tyr_Pase_AS"/>
</dbReference>
<dbReference type="InterPro" id="IPR000340">
    <property type="entry name" value="Dual-sp_phosphatase_cat-dom"/>
</dbReference>
<dbReference type="AlphaFoldDB" id="A0A9W8AHK6"/>
<dbReference type="SMART" id="SM00195">
    <property type="entry name" value="DSPc"/>
    <property type="match status" value="1"/>
</dbReference>
<dbReference type="EC" id="3.1.3.48" evidence="2"/>
<dbReference type="GO" id="GO:0043409">
    <property type="term" value="P:negative regulation of MAPK cascade"/>
    <property type="evidence" value="ECO:0007669"/>
    <property type="project" value="TreeGrafter"/>
</dbReference>
<dbReference type="InterPro" id="IPR000387">
    <property type="entry name" value="Tyr_Pase_dom"/>
</dbReference>
<dbReference type="InterPro" id="IPR020422">
    <property type="entry name" value="TYR_PHOSPHATASE_DUAL_dom"/>
</dbReference>
<keyword evidence="3 8" id="KW-0378">Hydrolase</keyword>
<dbReference type="PROSITE" id="PS00383">
    <property type="entry name" value="TYR_PHOSPHATASE_1"/>
    <property type="match status" value="1"/>
</dbReference>
<keyword evidence="9" id="KW-1185">Reference proteome</keyword>
<feature type="compositionally biased region" description="Polar residues" evidence="5">
    <location>
        <begin position="194"/>
        <end position="204"/>
    </location>
</feature>
<name>A0A9W8AHK6_9FUNG</name>
<dbReference type="CDD" id="cd14498">
    <property type="entry name" value="DSP"/>
    <property type="match status" value="1"/>
</dbReference>
<evidence type="ECO:0000256" key="1">
    <source>
        <dbReference type="ARBA" id="ARBA00008601"/>
    </source>
</evidence>
<dbReference type="GO" id="GO:0033550">
    <property type="term" value="F:MAP kinase tyrosine phosphatase activity"/>
    <property type="evidence" value="ECO:0007669"/>
    <property type="project" value="TreeGrafter"/>
</dbReference>
<evidence type="ECO:0000259" key="7">
    <source>
        <dbReference type="PROSITE" id="PS50056"/>
    </source>
</evidence>
<feature type="region of interest" description="Disordered" evidence="5">
    <location>
        <begin position="241"/>
        <end position="260"/>
    </location>
</feature>
<reference evidence="8" key="1">
    <citation type="submission" date="2022-07" db="EMBL/GenBank/DDBJ databases">
        <title>Phylogenomic reconstructions and comparative analyses of Kickxellomycotina fungi.</title>
        <authorList>
            <person name="Reynolds N.K."/>
            <person name="Stajich J.E."/>
            <person name="Barry K."/>
            <person name="Grigoriev I.V."/>
            <person name="Crous P."/>
            <person name="Smith M.E."/>
        </authorList>
    </citation>
    <scope>NUCLEOTIDE SEQUENCE</scope>
    <source>
        <strain evidence="8">RSA 1196</strain>
    </source>
</reference>
<dbReference type="OrthoDB" id="2017893at2759"/>
<dbReference type="PROSITE" id="PS50054">
    <property type="entry name" value="TYR_PHOSPHATASE_DUAL"/>
    <property type="match status" value="1"/>
</dbReference>
<evidence type="ECO:0000256" key="4">
    <source>
        <dbReference type="ARBA" id="ARBA00022912"/>
    </source>
</evidence>
<accession>A0A9W8AHK6</accession>
<feature type="compositionally biased region" description="Low complexity" evidence="5">
    <location>
        <begin position="241"/>
        <end position="253"/>
    </location>
</feature>
<evidence type="ECO:0000259" key="6">
    <source>
        <dbReference type="PROSITE" id="PS50054"/>
    </source>
</evidence>
<dbReference type="Proteomes" id="UP001150925">
    <property type="component" value="Unassembled WGS sequence"/>
</dbReference>
<dbReference type="PANTHER" id="PTHR10159">
    <property type="entry name" value="DUAL SPECIFICITY PROTEIN PHOSPHATASE"/>
    <property type="match status" value="1"/>
</dbReference>
<protein>
    <recommendedName>
        <fullName evidence="2">protein-tyrosine-phosphatase</fullName>
        <ecNumber evidence="2">3.1.3.48</ecNumber>
    </recommendedName>
</protein>
<sequence length="260" mass="28423">PMEILPNLYLGDENNAANVSVLNRLGIQYILNVAREVENPFRNRATSLNVVSTLDSTTSRTGNCRPTRAASVDTRSVSVSEECEGPEHITYKKFSWTHSQDNLDQYFEHAFSYIDQARDAGKAVLVHCQLGVSRSASLVIAYVMRSLKLTTNEAYKFVKSKSPNVCPNLNLMYQLMDLEKSLGLTKPDSAHPANDTSSTTATTPVNLSPVYTMKVSDSDTHYHQGPDSALSVDSYNTCSPSVTSSSRSSPVSVGAPNCML</sequence>
<dbReference type="GO" id="GO:0008330">
    <property type="term" value="F:protein tyrosine/threonine phosphatase activity"/>
    <property type="evidence" value="ECO:0007669"/>
    <property type="project" value="TreeGrafter"/>
</dbReference>
<proteinExistence type="inferred from homology"/>
<feature type="region of interest" description="Disordered" evidence="5">
    <location>
        <begin position="184"/>
        <end position="204"/>
    </location>
</feature>
<evidence type="ECO:0000313" key="8">
    <source>
        <dbReference type="EMBL" id="KAJ1948606.1"/>
    </source>
</evidence>
<evidence type="ECO:0000256" key="5">
    <source>
        <dbReference type="SAM" id="MobiDB-lite"/>
    </source>
</evidence>
<dbReference type="InterPro" id="IPR029021">
    <property type="entry name" value="Prot-tyrosine_phosphatase-like"/>
</dbReference>
<comment type="similarity">
    <text evidence="1">Belongs to the protein-tyrosine phosphatase family. Non-receptor class dual specificity subfamily.</text>
</comment>
<evidence type="ECO:0000256" key="2">
    <source>
        <dbReference type="ARBA" id="ARBA00013064"/>
    </source>
</evidence>
<evidence type="ECO:0000256" key="3">
    <source>
        <dbReference type="ARBA" id="ARBA00022801"/>
    </source>
</evidence>
<dbReference type="PANTHER" id="PTHR10159:SF519">
    <property type="entry name" value="DUAL SPECIFICITY PROTEIN PHOSPHATASE MPK3"/>
    <property type="match status" value="1"/>
</dbReference>